<evidence type="ECO:0000313" key="2">
    <source>
        <dbReference type="EMBL" id="MBA5640377.1"/>
    </source>
</evidence>
<accession>A0A7W2IES7</accession>
<protein>
    <recommendedName>
        <fullName evidence="4">DUF2029 domain-containing protein</fullName>
    </recommendedName>
</protein>
<feature type="transmembrane region" description="Helical" evidence="1">
    <location>
        <begin position="181"/>
        <end position="202"/>
    </location>
</feature>
<comment type="caution">
    <text evidence="2">The sequence shown here is derived from an EMBL/GenBank/DDBJ whole genome shotgun (WGS) entry which is preliminary data.</text>
</comment>
<sequence>YALVALPGYDFGQREHLALLLVLPYLAEAARRADGAAAPRGARLAVAAWATVGIALKPHFLLVPLLVEMVVLARVRRRPGAGMVLMAALLATYGVAVLWLTPDYLPMMRLFSRAYWHYGSDSWFDFLRVPQCQNALILVACHWALRPAPRAPGHVLSAAALGFAVAAIVQHKGWSYHWYPVLALGWLLFAQAGAVAVAQRVWRGRPLAPAIAAALAVGLAGLALLMAPRDGQRANPYPAMLGPAIGALGGGPVLVLASPLRVAYPLVTQPGIGATARFPSMGLVAAAWQTGDVAVGDYLRHTLAQDVRARPPRLLIVETAPYGLPPGFDYLAYFGREPALGRLFQRCRQVGVVGEFRILQVAPAPVVSEMQHRP</sequence>
<dbReference type="Proteomes" id="UP000534388">
    <property type="component" value="Unassembled WGS sequence"/>
</dbReference>
<evidence type="ECO:0000256" key="1">
    <source>
        <dbReference type="SAM" id="Phobius"/>
    </source>
</evidence>
<feature type="transmembrane region" description="Helical" evidence="1">
    <location>
        <begin position="46"/>
        <end position="67"/>
    </location>
</feature>
<evidence type="ECO:0008006" key="4">
    <source>
        <dbReference type="Google" id="ProtNLM"/>
    </source>
</evidence>
<feature type="transmembrane region" description="Helical" evidence="1">
    <location>
        <begin position="208"/>
        <end position="227"/>
    </location>
</feature>
<keyword evidence="3" id="KW-1185">Reference proteome</keyword>
<dbReference type="EMBL" id="JACEZT010000038">
    <property type="protein sequence ID" value="MBA5640377.1"/>
    <property type="molecule type" value="Genomic_DNA"/>
</dbReference>
<dbReference type="RefSeq" id="WP_220456568.1">
    <property type="nucleotide sequence ID" value="NZ_JACEZT010000038.1"/>
</dbReference>
<keyword evidence="1" id="KW-1133">Transmembrane helix</keyword>
<organism evidence="2 3">
    <name type="scientific">Rugamonas brunnea</name>
    <dbReference type="NCBI Taxonomy" id="2758569"/>
    <lineage>
        <taxon>Bacteria</taxon>
        <taxon>Pseudomonadati</taxon>
        <taxon>Pseudomonadota</taxon>
        <taxon>Betaproteobacteria</taxon>
        <taxon>Burkholderiales</taxon>
        <taxon>Oxalobacteraceae</taxon>
        <taxon>Telluria group</taxon>
        <taxon>Rugamonas</taxon>
    </lineage>
</organism>
<gene>
    <name evidence="2" type="ORF">H3H37_25285</name>
</gene>
<proteinExistence type="predicted"/>
<feature type="transmembrane region" description="Helical" evidence="1">
    <location>
        <begin position="79"/>
        <end position="100"/>
    </location>
</feature>
<dbReference type="AlphaFoldDB" id="A0A7W2IES7"/>
<evidence type="ECO:0000313" key="3">
    <source>
        <dbReference type="Proteomes" id="UP000534388"/>
    </source>
</evidence>
<keyword evidence="1" id="KW-0812">Transmembrane</keyword>
<feature type="non-terminal residue" evidence="2">
    <location>
        <position position="1"/>
    </location>
</feature>
<name>A0A7W2IES7_9BURK</name>
<feature type="transmembrane region" description="Helical" evidence="1">
    <location>
        <begin position="239"/>
        <end position="260"/>
    </location>
</feature>
<keyword evidence="1" id="KW-0472">Membrane</keyword>
<reference evidence="2 3" key="1">
    <citation type="submission" date="2020-07" db="EMBL/GenBank/DDBJ databases">
        <title>Novel species isolated from subtropical streams in China.</title>
        <authorList>
            <person name="Lu H."/>
        </authorList>
    </citation>
    <scope>NUCLEOTIDE SEQUENCE [LARGE SCALE GENOMIC DNA]</scope>
    <source>
        <strain evidence="2 3">LX20W</strain>
    </source>
</reference>